<evidence type="ECO:0000313" key="2">
    <source>
        <dbReference type="Proteomes" id="UP001164539"/>
    </source>
</evidence>
<accession>A0ACC1XNG3</accession>
<proteinExistence type="predicted"/>
<gene>
    <name evidence="1" type="ORF">OWV82_014906</name>
</gene>
<keyword evidence="2" id="KW-1185">Reference proteome</keyword>
<evidence type="ECO:0000313" key="1">
    <source>
        <dbReference type="EMBL" id="KAJ4712711.1"/>
    </source>
</evidence>
<reference evidence="1 2" key="1">
    <citation type="journal article" date="2023" name="Science">
        <title>Complex scaffold remodeling in plant triterpene biosynthesis.</title>
        <authorList>
            <person name="De La Pena R."/>
            <person name="Hodgson H."/>
            <person name="Liu J.C."/>
            <person name="Stephenson M.J."/>
            <person name="Martin A.C."/>
            <person name="Owen C."/>
            <person name="Harkess A."/>
            <person name="Leebens-Mack J."/>
            <person name="Jimenez L.E."/>
            <person name="Osbourn A."/>
            <person name="Sattely E.S."/>
        </authorList>
    </citation>
    <scope>NUCLEOTIDE SEQUENCE [LARGE SCALE GENOMIC DNA]</scope>
    <source>
        <strain evidence="2">cv. JPN11</strain>
        <tissue evidence="1">Leaf</tissue>
    </source>
</reference>
<protein>
    <submittedName>
        <fullName evidence="1">MYB transcription factor</fullName>
    </submittedName>
</protein>
<sequence>MASKDINQYASATKAINRGAWTPEEDRRLAECIEVHGAKRWNTIAIKSGALHFQDYYFLEVGKQNEVTYDQYTGFIVSAGLNRCGKSCRLRWLNYLRPNIKRGNISDEEEDLILRLHKLLGNRWSLIAGRLPGRTDNEIKNYWNSHLGKKRNQKEKIPQPVIAQETIPEKTSDVTHMKEQVVKDFENSELNFDFSTEESYGLNLDWADKFLQLDDNSWLTEEEKS</sequence>
<name>A0ACC1XNG3_MELAZ</name>
<dbReference type="EMBL" id="CM051401">
    <property type="protein sequence ID" value="KAJ4712711.1"/>
    <property type="molecule type" value="Genomic_DNA"/>
</dbReference>
<comment type="caution">
    <text evidence="1">The sequence shown here is derived from an EMBL/GenBank/DDBJ whole genome shotgun (WGS) entry which is preliminary data.</text>
</comment>
<organism evidence="1 2">
    <name type="scientific">Melia azedarach</name>
    <name type="common">Chinaberry tree</name>
    <dbReference type="NCBI Taxonomy" id="155640"/>
    <lineage>
        <taxon>Eukaryota</taxon>
        <taxon>Viridiplantae</taxon>
        <taxon>Streptophyta</taxon>
        <taxon>Embryophyta</taxon>
        <taxon>Tracheophyta</taxon>
        <taxon>Spermatophyta</taxon>
        <taxon>Magnoliopsida</taxon>
        <taxon>eudicotyledons</taxon>
        <taxon>Gunneridae</taxon>
        <taxon>Pentapetalae</taxon>
        <taxon>rosids</taxon>
        <taxon>malvids</taxon>
        <taxon>Sapindales</taxon>
        <taxon>Meliaceae</taxon>
        <taxon>Melia</taxon>
    </lineage>
</organism>
<dbReference type="Proteomes" id="UP001164539">
    <property type="component" value="Chromosome 8"/>
</dbReference>